<reference evidence="1 2" key="1">
    <citation type="journal article" date="2015" name="Int. J. Syst. Evol. Microbiol.">
        <title>Mariniphaga sediminis sp. nov., isolated from coastal sediment.</title>
        <authorList>
            <person name="Wang F.Q."/>
            <person name="Shen Q.Y."/>
            <person name="Chen G.J."/>
            <person name="Du Z.J."/>
        </authorList>
    </citation>
    <scope>NUCLEOTIDE SEQUENCE [LARGE SCALE GENOMIC DNA]</scope>
    <source>
        <strain evidence="1 2">SY21</strain>
    </source>
</reference>
<evidence type="ECO:0000313" key="1">
    <source>
        <dbReference type="EMBL" id="RIH64742.1"/>
    </source>
</evidence>
<accession>A0A399D230</accession>
<sequence>MSIFILTLSTHLHAKELNIGTATADITPALPVAVCGQFNLRIAETIETPLTANVLVLESSESNKTLDLAIMVSCDLVGIPNELVKKIRAEVQKQIPGLDGEKIFLNATHTHTAPVLENGPESNFRYPIPKEGVLQVEEYQNFFVQRVADAIIKAWENRSSGSVSWGLSHAAIAYNRRVVYSEKAKKPGQFSNGTAQMYGNTNTPDFMNLEGIEDHDVNMLFFWDSTDKLVAMTINVPCPSQEVEHRLAVNADFWHPVRESLKQRFGPQLCVLGWTGASGDQSPRPMYRKAAEERMLKLRNLSRMEEIARRIVLAVEETYETVKKDRYTDVELAHKVEILPLPMRKVTEKEYLFSKSERDKYKAQIDANPEAAKQVLTSMTWNADVLKRYEIQQKNPDAKLETEVHILRIGDIAICTNQFELFTDYGLRIQARSAALQTFVIQLAGPGTYLPTKKAVNGGGYSAIIQSSPVGPIGGQILVDSTVSIINQLFSGK</sequence>
<protein>
    <recommendedName>
        <fullName evidence="3">Neutral/alkaline non-lysosomal ceramidase N-terminal domain-containing protein</fullName>
    </recommendedName>
</protein>
<keyword evidence="2" id="KW-1185">Reference proteome</keyword>
<evidence type="ECO:0000313" key="2">
    <source>
        <dbReference type="Proteomes" id="UP000266441"/>
    </source>
</evidence>
<dbReference type="OrthoDB" id="622735at2"/>
<comment type="caution">
    <text evidence="1">The sequence shown here is derived from an EMBL/GenBank/DDBJ whole genome shotgun (WGS) entry which is preliminary data.</text>
</comment>
<dbReference type="AlphaFoldDB" id="A0A399D230"/>
<proteinExistence type="predicted"/>
<name>A0A399D230_9BACT</name>
<organism evidence="1 2">
    <name type="scientific">Mariniphaga sediminis</name>
    <dbReference type="NCBI Taxonomy" id="1628158"/>
    <lineage>
        <taxon>Bacteria</taxon>
        <taxon>Pseudomonadati</taxon>
        <taxon>Bacteroidota</taxon>
        <taxon>Bacteroidia</taxon>
        <taxon>Marinilabiliales</taxon>
        <taxon>Prolixibacteraceae</taxon>
        <taxon>Mariniphaga</taxon>
    </lineage>
</organism>
<dbReference type="Proteomes" id="UP000266441">
    <property type="component" value="Unassembled WGS sequence"/>
</dbReference>
<evidence type="ECO:0008006" key="3">
    <source>
        <dbReference type="Google" id="ProtNLM"/>
    </source>
</evidence>
<dbReference type="EMBL" id="QWET01000009">
    <property type="protein sequence ID" value="RIH64742.1"/>
    <property type="molecule type" value="Genomic_DNA"/>
</dbReference>
<gene>
    <name evidence="1" type="ORF">D1164_13920</name>
</gene>